<evidence type="ECO:0000259" key="2">
    <source>
        <dbReference type="Pfam" id="PF14258"/>
    </source>
</evidence>
<feature type="signal peptide" evidence="1">
    <location>
        <begin position="1"/>
        <end position="20"/>
    </location>
</feature>
<dbReference type="SUPFAM" id="SSF52317">
    <property type="entry name" value="Class I glutamine amidotransferase-like"/>
    <property type="match status" value="1"/>
</dbReference>
<feature type="chain" id="PRO_5046700227" evidence="1">
    <location>
        <begin position="21"/>
        <end position="267"/>
    </location>
</feature>
<dbReference type="Proteomes" id="UP000676386">
    <property type="component" value="Unassembled WGS sequence"/>
</dbReference>
<evidence type="ECO:0000256" key="1">
    <source>
        <dbReference type="SAM" id="SignalP"/>
    </source>
</evidence>
<organism evidence="3 4">
    <name type="scientific">Chitinophaga hostae</name>
    <dbReference type="NCBI Taxonomy" id="2831022"/>
    <lineage>
        <taxon>Bacteria</taxon>
        <taxon>Pseudomonadati</taxon>
        <taxon>Bacteroidota</taxon>
        <taxon>Chitinophagia</taxon>
        <taxon>Chitinophagales</taxon>
        <taxon>Chitinophagaceae</taxon>
        <taxon>Chitinophaga</taxon>
    </lineage>
</organism>
<sequence length="267" mass="29858">MKRISIIMMLLCGTVIAALAQQQPGKGLTVTLDYYYNNEFKAGKDGQPIRWHYIWNETDNGGVSVWGGIFDSLGVKRDSLTVRPTAKNLEKTDIYMIIDPDTEKESPHPNYMNEQDAATIYNWVKAGGVLVLLENDSANADLDHFNKLSEKFGIHFNGDSRNRVQGRNWEQGAFNIPAGHPVFPHVQKVYIKELSSITLSAPATAVYKDGEVVIMAVSHIGKGTVFAVGDPWFYNEYVDGKRLPASYQNYQAAADLTKWLVGKANRR</sequence>
<comment type="caution">
    <text evidence="3">The sequence shown here is derived from an EMBL/GenBank/DDBJ whole genome shotgun (WGS) entry which is preliminary data.</text>
</comment>
<protein>
    <submittedName>
        <fullName evidence="3">DUF4350 domain-containing protein</fullName>
    </submittedName>
</protein>
<proteinExistence type="predicted"/>
<dbReference type="RefSeq" id="WP_211974236.1">
    <property type="nucleotide sequence ID" value="NZ_CBFHAM010000030.1"/>
</dbReference>
<evidence type="ECO:0000313" key="4">
    <source>
        <dbReference type="Proteomes" id="UP000676386"/>
    </source>
</evidence>
<keyword evidence="4" id="KW-1185">Reference proteome</keyword>
<dbReference type="Pfam" id="PF14258">
    <property type="entry name" value="DUF4350"/>
    <property type="match status" value="1"/>
</dbReference>
<dbReference type="InterPro" id="IPR025646">
    <property type="entry name" value="DUF4350"/>
</dbReference>
<evidence type="ECO:0000313" key="3">
    <source>
        <dbReference type="EMBL" id="MBS0029138.1"/>
    </source>
</evidence>
<dbReference type="EMBL" id="JAGTXB010000008">
    <property type="protein sequence ID" value="MBS0029138.1"/>
    <property type="molecule type" value="Genomic_DNA"/>
</dbReference>
<gene>
    <name evidence="3" type="ORF">KE626_17580</name>
</gene>
<feature type="domain" description="DUF4350" evidence="2">
    <location>
        <begin position="107"/>
        <end position="233"/>
    </location>
</feature>
<reference evidence="3 4" key="1">
    <citation type="submission" date="2021-04" db="EMBL/GenBank/DDBJ databases">
        <title>Chitinophaga sp. nov., isolated from the rhizosphere soil.</title>
        <authorList>
            <person name="He S."/>
        </authorList>
    </citation>
    <scope>NUCLEOTIDE SEQUENCE [LARGE SCALE GENOMIC DNA]</scope>
    <source>
        <strain evidence="3 4">2R12</strain>
    </source>
</reference>
<name>A0ABS5J1M9_9BACT</name>
<dbReference type="InterPro" id="IPR029062">
    <property type="entry name" value="Class_I_gatase-like"/>
</dbReference>
<keyword evidence="1" id="KW-0732">Signal</keyword>
<accession>A0ABS5J1M9</accession>